<feature type="region of interest" description="Disordered" evidence="1">
    <location>
        <begin position="47"/>
        <end position="69"/>
    </location>
</feature>
<accession>A0A9Q1F1D7</accession>
<gene>
    <name evidence="2" type="ORF">SKAU_G00275300</name>
</gene>
<evidence type="ECO:0000313" key="2">
    <source>
        <dbReference type="EMBL" id="KAJ8348941.1"/>
    </source>
</evidence>
<sequence>MGTRHASHSVLFPHGAESHAHMDRMLESFALDSSSLLFTGSGLYEDPPSGYDDVGDGEGHSLSGDLVMEDTPENYDDVITADQHPDSVAGELLEGDAPEFYDDVISMQQGPEAFSGENILAPESPPAPSGMDYDNVGEEPLERGGAY</sequence>
<name>A0A9Q1F1D7_SYNKA</name>
<dbReference type="OrthoDB" id="8978159at2759"/>
<evidence type="ECO:0000256" key="1">
    <source>
        <dbReference type="SAM" id="MobiDB-lite"/>
    </source>
</evidence>
<organism evidence="2 3">
    <name type="scientific">Synaphobranchus kaupii</name>
    <name type="common">Kaup's arrowtooth eel</name>
    <dbReference type="NCBI Taxonomy" id="118154"/>
    <lineage>
        <taxon>Eukaryota</taxon>
        <taxon>Metazoa</taxon>
        <taxon>Chordata</taxon>
        <taxon>Craniata</taxon>
        <taxon>Vertebrata</taxon>
        <taxon>Euteleostomi</taxon>
        <taxon>Actinopterygii</taxon>
        <taxon>Neopterygii</taxon>
        <taxon>Teleostei</taxon>
        <taxon>Anguilliformes</taxon>
        <taxon>Synaphobranchidae</taxon>
        <taxon>Synaphobranchus</taxon>
    </lineage>
</organism>
<keyword evidence="3" id="KW-1185">Reference proteome</keyword>
<evidence type="ECO:0000313" key="3">
    <source>
        <dbReference type="Proteomes" id="UP001152622"/>
    </source>
</evidence>
<proteinExistence type="predicted"/>
<reference evidence="2" key="1">
    <citation type="journal article" date="2023" name="Science">
        <title>Genome structures resolve the early diversification of teleost fishes.</title>
        <authorList>
            <person name="Parey E."/>
            <person name="Louis A."/>
            <person name="Montfort J."/>
            <person name="Bouchez O."/>
            <person name="Roques C."/>
            <person name="Iampietro C."/>
            <person name="Lluch J."/>
            <person name="Castinel A."/>
            <person name="Donnadieu C."/>
            <person name="Desvignes T."/>
            <person name="Floi Bucao C."/>
            <person name="Jouanno E."/>
            <person name="Wen M."/>
            <person name="Mejri S."/>
            <person name="Dirks R."/>
            <person name="Jansen H."/>
            <person name="Henkel C."/>
            <person name="Chen W.J."/>
            <person name="Zahm M."/>
            <person name="Cabau C."/>
            <person name="Klopp C."/>
            <person name="Thompson A.W."/>
            <person name="Robinson-Rechavi M."/>
            <person name="Braasch I."/>
            <person name="Lecointre G."/>
            <person name="Bobe J."/>
            <person name="Postlethwait J.H."/>
            <person name="Berthelot C."/>
            <person name="Roest Crollius H."/>
            <person name="Guiguen Y."/>
        </authorList>
    </citation>
    <scope>NUCLEOTIDE SEQUENCE</scope>
    <source>
        <strain evidence="2">WJC10195</strain>
    </source>
</reference>
<dbReference type="Proteomes" id="UP001152622">
    <property type="component" value="Chromosome 10"/>
</dbReference>
<comment type="caution">
    <text evidence="2">The sequence shown here is derived from an EMBL/GenBank/DDBJ whole genome shotgun (WGS) entry which is preliminary data.</text>
</comment>
<dbReference type="AlphaFoldDB" id="A0A9Q1F1D7"/>
<feature type="region of interest" description="Disordered" evidence="1">
    <location>
        <begin position="111"/>
        <end position="147"/>
    </location>
</feature>
<protein>
    <submittedName>
        <fullName evidence="2">Uncharacterized protein</fullName>
    </submittedName>
</protein>
<dbReference type="EMBL" id="JAINUF010000010">
    <property type="protein sequence ID" value="KAJ8348941.1"/>
    <property type="molecule type" value="Genomic_DNA"/>
</dbReference>